<comment type="subcellular location">
    <subcellularLocation>
        <location evidence="1">Membrane</location>
        <topology evidence="1">Multi-pass membrane protein</topology>
    </subcellularLocation>
</comment>
<keyword evidence="5 6" id="KW-0472">Membrane</keyword>
<dbReference type="NCBIfam" id="NF037982">
    <property type="entry name" value="Nramp_1"/>
    <property type="match status" value="1"/>
</dbReference>
<keyword evidence="3 6" id="KW-0812">Transmembrane</keyword>
<organism evidence="7 8">
    <name type="scientific">Virgibacillus byunsanensis</name>
    <dbReference type="NCBI Taxonomy" id="570945"/>
    <lineage>
        <taxon>Bacteria</taxon>
        <taxon>Bacillati</taxon>
        <taxon>Bacillota</taxon>
        <taxon>Bacilli</taxon>
        <taxon>Bacillales</taxon>
        <taxon>Bacillaceae</taxon>
        <taxon>Virgibacillus</taxon>
    </lineage>
</organism>
<dbReference type="RefSeq" id="WP_390359694.1">
    <property type="nucleotide sequence ID" value="NZ_JBHTKJ010000007.1"/>
</dbReference>
<feature type="transmembrane region" description="Helical" evidence="6">
    <location>
        <begin position="162"/>
        <end position="181"/>
    </location>
</feature>
<evidence type="ECO:0000313" key="7">
    <source>
        <dbReference type="EMBL" id="MFD1037560.1"/>
    </source>
</evidence>
<feature type="transmembrane region" description="Helical" evidence="6">
    <location>
        <begin position="201"/>
        <end position="222"/>
    </location>
</feature>
<evidence type="ECO:0000256" key="4">
    <source>
        <dbReference type="ARBA" id="ARBA00022989"/>
    </source>
</evidence>
<dbReference type="InterPro" id="IPR001046">
    <property type="entry name" value="NRAMP_fam"/>
</dbReference>
<feature type="transmembrane region" description="Helical" evidence="6">
    <location>
        <begin position="242"/>
        <end position="263"/>
    </location>
</feature>
<protein>
    <submittedName>
        <fullName evidence="7">Nramp family divalent metal transporter</fullName>
    </submittedName>
</protein>
<feature type="transmembrane region" description="Helical" evidence="6">
    <location>
        <begin position="283"/>
        <end position="304"/>
    </location>
</feature>
<feature type="transmembrane region" description="Helical" evidence="6">
    <location>
        <begin position="332"/>
        <end position="351"/>
    </location>
</feature>
<accession>A0ABW3LGQ9</accession>
<reference evidence="8" key="1">
    <citation type="journal article" date="2019" name="Int. J. Syst. Evol. Microbiol.">
        <title>The Global Catalogue of Microorganisms (GCM) 10K type strain sequencing project: providing services to taxonomists for standard genome sequencing and annotation.</title>
        <authorList>
            <consortium name="The Broad Institute Genomics Platform"/>
            <consortium name="The Broad Institute Genome Sequencing Center for Infectious Disease"/>
            <person name="Wu L."/>
            <person name="Ma J."/>
        </authorList>
    </citation>
    <scope>NUCLEOTIDE SEQUENCE [LARGE SCALE GENOMIC DNA]</scope>
    <source>
        <strain evidence="8">CCUG 56754</strain>
    </source>
</reference>
<comment type="caution">
    <text evidence="7">The sequence shown here is derived from an EMBL/GenBank/DDBJ whole genome shotgun (WGS) entry which is preliminary data.</text>
</comment>
<dbReference type="PANTHER" id="PTHR11706:SF33">
    <property type="entry name" value="NATURAL RESISTANCE-ASSOCIATED MACROPHAGE PROTEIN 2"/>
    <property type="match status" value="1"/>
</dbReference>
<evidence type="ECO:0000256" key="2">
    <source>
        <dbReference type="ARBA" id="ARBA00022448"/>
    </source>
</evidence>
<dbReference type="PANTHER" id="PTHR11706">
    <property type="entry name" value="SOLUTE CARRIER PROTEIN FAMILY 11 MEMBER"/>
    <property type="match status" value="1"/>
</dbReference>
<feature type="transmembrane region" description="Helical" evidence="6">
    <location>
        <begin position="59"/>
        <end position="76"/>
    </location>
</feature>
<evidence type="ECO:0000256" key="6">
    <source>
        <dbReference type="SAM" id="Phobius"/>
    </source>
</evidence>
<feature type="transmembrane region" description="Helical" evidence="6">
    <location>
        <begin position="121"/>
        <end position="150"/>
    </location>
</feature>
<keyword evidence="2" id="KW-0813">Transport</keyword>
<evidence type="ECO:0000313" key="8">
    <source>
        <dbReference type="Proteomes" id="UP001597040"/>
    </source>
</evidence>
<feature type="transmembrane region" description="Helical" evidence="6">
    <location>
        <begin position="96"/>
        <end position="115"/>
    </location>
</feature>
<keyword evidence="4 6" id="KW-1133">Transmembrane helix</keyword>
<evidence type="ECO:0000256" key="3">
    <source>
        <dbReference type="ARBA" id="ARBA00022692"/>
    </source>
</evidence>
<dbReference type="Proteomes" id="UP001597040">
    <property type="component" value="Unassembled WGS sequence"/>
</dbReference>
<dbReference type="Pfam" id="PF01566">
    <property type="entry name" value="Nramp"/>
    <property type="match status" value="1"/>
</dbReference>
<name>A0ABW3LGQ9_9BACI</name>
<dbReference type="EMBL" id="JBHTKJ010000007">
    <property type="protein sequence ID" value="MFD1037560.1"/>
    <property type="molecule type" value="Genomic_DNA"/>
</dbReference>
<keyword evidence="8" id="KW-1185">Reference proteome</keyword>
<feature type="transmembrane region" description="Helical" evidence="6">
    <location>
        <begin position="390"/>
        <end position="409"/>
    </location>
</feature>
<sequence>MQSQQAKDHSPNIESGNKGGSKKNIFKFLGPALITSALVLGPGSLTLSSTIGAVFGNQLVWILVVTVIFMMIYTEMSTRIGLASKISFIQIIKQKWGKWGALLIGIGAFLVTASFQAGNSIGIGVAASAIVGLNPEFWVVAFTIAGALLLFSKDFYSILEKLMIGLVALMLISFLITVFLAKPSIGSIASGLVPSIPTGSLGLIIALTATCFSIVGASYQSYLVQEKGWTRDTAKEGMKESYLGIFLLGLISLLVMIAAAAVLKPAGIQIDSVADMGLALEPLYGTWATTLFMFGLFGAAFSSLMGNATIGGAMISDSVGFGSKLKDKKVKLAIITVMLFGSIIAIIFGGAPLNLIIFAQAITIVAVPFIAIALLVVANDKEIMGDLKNTWFKNMIAIAGLIVLLLLAFNNVKNIFL</sequence>
<feature type="transmembrane region" description="Helical" evidence="6">
    <location>
        <begin position="28"/>
        <end position="47"/>
    </location>
</feature>
<proteinExistence type="predicted"/>
<feature type="transmembrane region" description="Helical" evidence="6">
    <location>
        <begin position="357"/>
        <end position="378"/>
    </location>
</feature>
<evidence type="ECO:0000256" key="5">
    <source>
        <dbReference type="ARBA" id="ARBA00023136"/>
    </source>
</evidence>
<dbReference type="Gene3D" id="1.20.1740.10">
    <property type="entry name" value="Amino acid/polyamine transporter I"/>
    <property type="match status" value="1"/>
</dbReference>
<gene>
    <name evidence="7" type="ORF">ACFQ3N_03860</name>
</gene>
<evidence type="ECO:0000256" key="1">
    <source>
        <dbReference type="ARBA" id="ARBA00004141"/>
    </source>
</evidence>